<protein>
    <submittedName>
        <fullName evidence="7">DUF829-domain-containing protein</fullName>
    </submittedName>
</protein>
<keyword evidence="5" id="KW-0539">Nucleus</keyword>
<keyword evidence="2" id="KW-0812">Transmembrane</keyword>
<comment type="caution">
    <text evidence="7">The sequence shown here is derived from an EMBL/GenBank/DDBJ whole genome shotgun (WGS) entry which is preliminary data.</text>
</comment>
<dbReference type="Proteomes" id="UP000800093">
    <property type="component" value="Unassembled WGS sequence"/>
</dbReference>
<dbReference type="OrthoDB" id="77878at2759"/>
<organism evidence="7 8">
    <name type="scientific">Lojkania enalia</name>
    <dbReference type="NCBI Taxonomy" id="147567"/>
    <lineage>
        <taxon>Eukaryota</taxon>
        <taxon>Fungi</taxon>
        <taxon>Dikarya</taxon>
        <taxon>Ascomycota</taxon>
        <taxon>Pezizomycotina</taxon>
        <taxon>Dothideomycetes</taxon>
        <taxon>Pleosporomycetidae</taxon>
        <taxon>Pleosporales</taxon>
        <taxon>Pleosporales incertae sedis</taxon>
        <taxon>Lojkania</taxon>
    </lineage>
</organism>
<reference evidence="8" key="1">
    <citation type="journal article" date="2020" name="Stud. Mycol.">
        <title>101 Dothideomycetes genomes: A test case for predicting lifestyles and emergence of pathogens.</title>
        <authorList>
            <person name="Haridas S."/>
            <person name="Albert R."/>
            <person name="Binder M."/>
            <person name="Bloem J."/>
            <person name="LaButti K."/>
            <person name="Salamov A."/>
            <person name="Andreopoulos B."/>
            <person name="Baker S."/>
            <person name="Barry K."/>
            <person name="Bills G."/>
            <person name="Bluhm B."/>
            <person name="Cannon C."/>
            <person name="Castanera R."/>
            <person name="Culley D."/>
            <person name="Daum C."/>
            <person name="Ezra D."/>
            <person name="Gonzalez J."/>
            <person name="Henrissat B."/>
            <person name="Kuo A."/>
            <person name="Liang C."/>
            <person name="Lipzen A."/>
            <person name="Lutzoni F."/>
            <person name="Magnuson J."/>
            <person name="Mondo S."/>
            <person name="Nolan M."/>
            <person name="Ohm R."/>
            <person name="Pangilinan J."/>
            <person name="Park H.-J."/>
            <person name="Ramirez L."/>
            <person name="Alfaro M."/>
            <person name="Sun H."/>
            <person name="Tritt A."/>
            <person name="Yoshinaga Y."/>
            <person name="Zwiers L.-H."/>
            <person name="Turgeon B."/>
            <person name="Goodwin S."/>
            <person name="Spatafora J."/>
            <person name="Crous P."/>
            <person name="Grigoriev I."/>
        </authorList>
    </citation>
    <scope>NUCLEOTIDE SEQUENCE [LARGE SCALE GENOMIC DNA]</scope>
    <source>
        <strain evidence="8">CBS 304.66</strain>
    </source>
</reference>
<comment type="subcellular location">
    <subcellularLocation>
        <location evidence="6">Nucleus outer membrane</location>
        <topology evidence="6">Single-pass membrane protein</topology>
    </subcellularLocation>
</comment>
<keyword evidence="8" id="KW-1185">Reference proteome</keyword>
<evidence type="ECO:0000256" key="1">
    <source>
        <dbReference type="ARBA" id="ARBA00007387"/>
    </source>
</evidence>
<dbReference type="EMBL" id="ML986591">
    <property type="protein sequence ID" value="KAF2267502.1"/>
    <property type="molecule type" value="Genomic_DNA"/>
</dbReference>
<accession>A0A9P4KE24</accession>
<dbReference type="GO" id="GO:0005640">
    <property type="term" value="C:nuclear outer membrane"/>
    <property type="evidence" value="ECO:0007669"/>
    <property type="project" value="UniProtKB-SubCell"/>
</dbReference>
<dbReference type="PANTHER" id="PTHR12265:SF30">
    <property type="entry name" value="TRANSMEMBRANE PROTEIN 53"/>
    <property type="match status" value="1"/>
</dbReference>
<dbReference type="InterPro" id="IPR008547">
    <property type="entry name" value="DUF829_TMEM53"/>
</dbReference>
<name>A0A9P4KE24_9PLEO</name>
<evidence type="ECO:0000256" key="2">
    <source>
        <dbReference type="ARBA" id="ARBA00022692"/>
    </source>
</evidence>
<evidence type="ECO:0000313" key="8">
    <source>
        <dbReference type="Proteomes" id="UP000800093"/>
    </source>
</evidence>
<keyword evidence="4" id="KW-0472">Membrane</keyword>
<sequence length="287" mass="31898">MADETSAARADPETDPLHDYTRLEPSAFLLAARDAATSDSTGVQPALIVLCTWVNAAPRHIAKYTTVYSELYPKAAQLVLRTSLADMTSRSDSRQRAMLAKTFQTISDLPSHRVLLHIFSHGGAHKACQLALLWRGRTGSPLPVSAIILDSTPGLGTYKRSLDAILLSIPRSPFIRAVAIPLTHTYLAASWTISVVFRFENVVQRLRAGLNDTNLFPLQASRLYVYSKADKMVWWQDIEAHATTAETLGWEVKRVRFEKSPHAAHILEDAEKYWDAVKSLWSGVANM</sequence>
<dbReference type="Pfam" id="PF05705">
    <property type="entry name" value="DUF829"/>
    <property type="match status" value="1"/>
</dbReference>
<evidence type="ECO:0000313" key="7">
    <source>
        <dbReference type="EMBL" id="KAF2267502.1"/>
    </source>
</evidence>
<proteinExistence type="inferred from homology"/>
<evidence type="ECO:0000256" key="6">
    <source>
        <dbReference type="ARBA" id="ARBA00034303"/>
    </source>
</evidence>
<dbReference type="AlphaFoldDB" id="A0A9P4KE24"/>
<dbReference type="InterPro" id="IPR029058">
    <property type="entry name" value="AB_hydrolase_fold"/>
</dbReference>
<evidence type="ECO:0000256" key="3">
    <source>
        <dbReference type="ARBA" id="ARBA00022989"/>
    </source>
</evidence>
<comment type="similarity">
    <text evidence="1">Belongs to the TMEM53 family.</text>
</comment>
<gene>
    <name evidence="7" type="ORF">CC78DRAFT_490417</name>
</gene>
<dbReference type="SUPFAM" id="SSF53474">
    <property type="entry name" value="alpha/beta-Hydrolases"/>
    <property type="match status" value="1"/>
</dbReference>
<evidence type="ECO:0000256" key="4">
    <source>
        <dbReference type="ARBA" id="ARBA00023136"/>
    </source>
</evidence>
<keyword evidence="3" id="KW-1133">Transmembrane helix</keyword>
<dbReference type="PANTHER" id="PTHR12265">
    <property type="entry name" value="TRANSMEMBRANE PROTEIN 53"/>
    <property type="match status" value="1"/>
</dbReference>
<evidence type="ECO:0000256" key="5">
    <source>
        <dbReference type="ARBA" id="ARBA00023242"/>
    </source>
</evidence>